<comment type="caution">
    <text evidence="3">The sequence shown here is derived from an EMBL/GenBank/DDBJ whole genome shotgun (WGS) entry which is preliminary data.</text>
</comment>
<evidence type="ECO:0000313" key="4">
    <source>
        <dbReference type="Proteomes" id="UP000735874"/>
    </source>
</evidence>
<dbReference type="InterPro" id="IPR012337">
    <property type="entry name" value="RNaseH-like_sf"/>
</dbReference>
<accession>A0A8T0YFS1</accession>
<reference evidence="3" key="1">
    <citation type="submission" date="2018-10" db="EMBL/GenBank/DDBJ databases">
        <title>Effector identification in a new, highly contiguous assembly of the strawberry crown rot pathogen Phytophthora cactorum.</title>
        <authorList>
            <person name="Armitage A.D."/>
            <person name="Nellist C.F."/>
            <person name="Bates H."/>
            <person name="Vickerstaff R.J."/>
            <person name="Harrison R.J."/>
        </authorList>
    </citation>
    <scope>NUCLEOTIDE SEQUENCE</scope>
    <source>
        <strain evidence="3">15-7</strain>
    </source>
</reference>
<dbReference type="Proteomes" id="UP000735874">
    <property type="component" value="Unassembled WGS sequence"/>
</dbReference>
<gene>
    <name evidence="3" type="ORF">PC113_g21079</name>
</gene>
<dbReference type="VEuPathDB" id="FungiDB:PC110_g20235"/>
<dbReference type="SUPFAM" id="SSF53098">
    <property type="entry name" value="Ribonuclease H-like"/>
    <property type="match status" value="1"/>
</dbReference>
<dbReference type="GO" id="GO:0003676">
    <property type="term" value="F:nucleic acid binding"/>
    <property type="evidence" value="ECO:0007669"/>
    <property type="project" value="InterPro"/>
</dbReference>
<sequence length="429" mass="46818">MDFIFGLPPNAQGRSGVLMFVNRFSKMVHLIPVPNTVAAANTAVHFIDAVFRHHGLPKSIVSDRDPRFISLLIEALRVTERANRVLEDVLRSYATSFASWSSFLPLAEFALNDNAIHASTGLTPFFVNNARHPRVPALLAVGHPTAPCLSTLGGEATDGKASVITAVLSQPVPTLVTNDFTSVASENATINAVMRAQDLKILTTPRSAASPLASWTARTLINPGAASAVSTPANYAPKQAPRPVDTTVVTGFLLQRQAVDKQKLLSTTGIRDSAVTNLGASKLVPRFMLIGPFTVTKIIADAYTLDIPTSLRLHPTFYVGRLKKYRSSEIPSVATSPSSSTAFQRDGPPPLIDTSGAQHWIIERIVDHDTRPCRSARDEQARELPQGQTLRGNERHYRVRRLGLPPAEDMWKTFQMSLTKRGRHSRLEA</sequence>
<dbReference type="PANTHER" id="PTHR45835">
    <property type="entry name" value="YALI0A06105P"/>
    <property type="match status" value="1"/>
</dbReference>
<dbReference type="InterPro" id="IPR036397">
    <property type="entry name" value="RNaseH_sf"/>
</dbReference>
<dbReference type="InterPro" id="IPR056924">
    <property type="entry name" value="SH3_Tf2-1"/>
</dbReference>
<organism evidence="3 4">
    <name type="scientific">Phytophthora cactorum</name>
    <dbReference type="NCBI Taxonomy" id="29920"/>
    <lineage>
        <taxon>Eukaryota</taxon>
        <taxon>Sar</taxon>
        <taxon>Stramenopiles</taxon>
        <taxon>Oomycota</taxon>
        <taxon>Peronosporomycetes</taxon>
        <taxon>Peronosporales</taxon>
        <taxon>Peronosporaceae</taxon>
        <taxon>Phytophthora</taxon>
    </lineage>
</organism>
<dbReference type="Pfam" id="PF24626">
    <property type="entry name" value="SH3_Tf2-1"/>
    <property type="match status" value="1"/>
</dbReference>
<feature type="region of interest" description="Disordered" evidence="1">
    <location>
        <begin position="374"/>
        <end position="394"/>
    </location>
</feature>
<evidence type="ECO:0000259" key="2">
    <source>
        <dbReference type="Pfam" id="PF24626"/>
    </source>
</evidence>
<evidence type="ECO:0000256" key="1">
    <source>
        <dbReference type="SAM" id="MobiDB-lite"/>
    </source>
</evidence>
<name>A0A8T0YFS1_9STRA</name>
<evidence type="ECO:0000313" key="3">
    <source>
        <dbReference type="EMBL" id="KAG2830602.1"/>
    </source>
</evidence>
<dbReference type="EMBL" id="RCMG01001311">
    <property type="protein sequence ID" value="KAG2830602.1"/>
    <property type="molecule type" value="Genomic_DNA"/>
</dbReference>
<dbReference type="PANTHER" id="PTHR45835:SF99">
    <property type="entry name" value="CHROMO DOMAIN-CONTAINING PROTEIN-RELATED"/>
    <property type="match status" value="1"/>
</dbReference>
<feature type="domain" description="Tf2-1-like SH3-like" evidence="2">
    <location>
        <begin position="279"/>
        <end position="326"/>
    </location>
</feature>
<proteinExistence type="predicted"/>
<protein>
    <recommendedName>
        <fullName evidence="2">Tf2-1-like SH3-like domain-containing protein</fullName>
    </recommendedName>
</protein>
<dbReference type="Gene3D" id="3.30.420.10">
    <property type="entry name" value="Ribonuclease H-like superfamily/Ribonuclease H"/>
    <property type="match status" value="2"/>
</dbReference>
<dbReference type="AlphaFoldDB" id="A0A8T0YFS1"/>